<protein>
    <submittedName>
        <fullName evidence="1">Uncharacterized protein</fullName>
    </submittedName>
</protein>
<keyword evidence="2" id="KW-1185">Reference proteome</keyword>
<accession>A0AAN6Z5N0</accession>
<dbReference type="EMBL" id="MU853225">
    <property type="protein sequence ID" value="KAK4125513.1"/>
    <property type="molecule type" value="Genomic_DNA"/>
</dbReference>
<organism evidence="1 2">
    <name type="scientific">Parathielavia appendiculata</name>
    <dbReference type="NCBI Taxonomy" id="2587402"/>
    <lineage>
        <taxon>Eukaryota</taxon>
        <taxon>Fungi</taxon>
        <taxon>Dikarya</taxon>
        <taxon>Ascomycota</taxon>
        <taxon>Pezizomycotina</taxon>
        <taxon>Sordariomycetes</taxon>
        <taxon>Sordariomycetidae</taxon>
        <taxon>Sordariales</taxon>
        <taxon>Chaetomiaceae</taxon>
        <taxon>Parathielavia</taxon>
    </lineage>
</organism>
<dbReference type="GeneID" id="87827860"/>
<dbReference type="RefSeq" id="XP_062649284.1">
    <property type="nucleotide sequence ID" value="XM_062791091.1"/>
</dbReference>
<name>A0AAN6Z5N0_9PEZI</name>
<reference evidence="1" key="1">
    <citation type="journal article" date="2023" name="Mol. Phylogenet. Evol.">
        <title>Genome-scale phylogeny and comparative genomics of the fungal order Sordariales.</title>
        <authorList>
            <person name="Hensen N."/>
            <person name="Bonometti L."/>
            <person name="Westerberg I."/>
            <person name="Brannstrom I.O."/>
            <person name="Guillou S."/>
            <person name="Cros-Aarteil S."/>
            <person name="Calhoun S."/>
            <person name="Haridas S."/>
            <person name="Kuo A."/>
            <person name="Mondo S."/>
            <person name="Pangilinan J."/>
            <person name="Riley R."/>
            <person name="LaButti K."/>
            <person name="Andreopoulos B."/>
            <person name="Lipzen A."/>
            <person name="Chen C."/>
            <person name="Yan M."/>
            <person name="Daum C."/>
            <person name="Ng V."/>
            <person name="Clum A."/>
            <person name="Steindorff A."/>
            <person name="Ohm R.A."/>
            <person name="Martin F."/>
            <person name="Silar P."/>
            <person name="Natvig D.O."/>
            <person name="Lalanne C."/>
            <person name="Gautier V."/>
            <person name="Ament-Velasquez S.L."/>
            <person name="Kruys A."/>
            <person name="Hutchinson M.I."/>
            <person name="Powell A.J."/>
            <person name="Barry K."/>
            <person name="Miller A.N."/>
            <person name="Grigoriev I.V."/>
            <person name="Debuchy R."/>
            <person name="Gladieux P."/>
            <person name="Hiltunen Thoren M."/>
            <person name="Johannesson H."/>
        </authorList>
    </citation>
    <scope>NUCLEOTIDE SEQUENCE</scope>
    <source>
        <strain evidence="1">CBS 731.68</strain>
    </source>
</reference>
<dbReference type="Proteomes" id="UP001302602">
    <property type="component" value="Unassembled WGS sequence"/>
</dbReference>
<proteinExistence type="predicted"/>
<sequence length="154" mass="16985">MACSRSTHLFAAVPGPQRMVEIDRVTLWPEHPPAFDRAPPYQAPRSPVVPGSNQPRGIPTHLHGCCMEAGYGSRAASVGKHQTILLLQPFAIIRAPPPGLRFPRQERPSPRVLPDRIRTGQNQLRFVLCLGPLRLNTFLEKTLRLSGSSGAHYA</sequence>
<evidence type="ECO:0000313" key="1">
    <source>
        <dbReference type="EMBL" id="KAK4125513.1"/>
    </source>
</evidence>
<evidence type="ECO:0000313" key="2">
    <source>
        <dbReference type="Proteomes" id="UP001302602"/>
    </source>
</evidence>
<gene>
    <name evidence="1" type="ORF">N657DRAFT_631801</name>
</gene>
<dbReference type="AlphaFoldDB" id="A0AAN6Z5N0"/>
<comment type="caution">
    <text evidence="1">The sequence shown here is derived from an EMBL/GenBank/DDBJ whole genome shotgun (WGS) entry which is preliminary data.</text>
</comment>
<reference evidence="1" key="2">
    <citation type="submission" date="2023-05" db="EMBL/GenBank/DDBJ databases">
        <authorList>
            <consortium name="Lawrence Berkeley National Laboratory"/>
            <person name="Steindorff A."/>
            <person name="Hensen N."/>
            <person name="Bonometti L."/>
            <person name="Westerberg I."/>
            <person name="Brannstrom I.O."/>
            <person name="Guillou S."/>
            <person name="Cros-Aarteil S."/>
            <person name="Calhoun S."/>
            <person name="Haridas S."/>
            <person name="Kuo A."/>
            <person name="Mondo S."/>
            <person name="Pangilinan J."/>
            <person name="Riley R."/>
            <person name="Labutti K."/>
            <person name="Andreopoulos B."/>
            <person name="Lipzen A."/>
            <person name="Chen C."/>
            <person name="Yanf M."/>
            <person name="Daum C."/>
            <person name="Ng V."/>
            <person name="Clum A."/>
            <person name="Ohm R."/>
            <person name="Martin F."/>
            <person name="Silar P."/>
            <person name="Natvig D."/>
            <person name="Lalanne C."/>
            <person name="Gautier V."/>
            <person name="Ament-Velasquez S.L."/>
            <person name="Kruys A."/>
            <person name="Hutchinson M.I."/>
            <person name="Powell A.J."/>
            <person name="Barry K."/>
            <person name="Miller A.N."/>
            <person name="Grigoriev I.V."/>
            <person name="Debuchy R."/>
            <person name="Gladieux P."/>
            <person name="Thoren M.H."/>
            <person name="Johannesson H."/>
        </authorList>
    </citation>
    <scope>NUCLEOTIDE SEQUENCE</scope>
    <source>
        <strain evidence="1">CBS 731.68</strain>
    </source>
</reference>